<organism evidence="1 2">
    <name type="scientific">Mycena metata</name>
    <dbReference type="NCBI Taxonomy" id="1033252"/>
    <lineage>
        <taxon>Eukaryota</taxon>
        <taxon>Fungi</taxon>
        <taxon>Dikarya</taxon>
        <taxon>Basidiomycota</taxon>
        <taxon>Agaricomycotina</taxon>
        <taxon>Agaricomycetes</taxon>
        <taxon>Agaricomycetidae</taxon>
        <taxon>Agaricales</taxon>
        <taxon>Marasmiineae</taxon>
        <taxon>Mycenaceae</taxon>
        <taxon>Mycena</taxon>
    </lineage>
</organism>
<feature type="non-terminal residue" evidence="1">
    <location>
        <position position="99"/>
    </location>
</feature>
<feature type="non-terminal residue" evidence="1">
    <location>
        <position position="1"/>
    </location>
</feature>
<evidence type="ECO:0008006" key="3">
    <source>
        <dbReference type="Google" id="ProtNLM"/>
    </source>
</evidence>
<dbReference type="AlphaFoldDB" id="A0AAD7N8T7"/>
<protein>
    <recommendedName>
        <fullName evidence="3">HTH CENPB-type domain-containing protein</fullName>
    </recommendedName>
</protein>
<proteinExistence type="predicted"/>
<gene>
    <name evidence="1" type="ORF">B0H16DRAFT_1230084</name>
</gene>
<dbReference type="Proteomes" id="UP001215598">
    <property type="component" value="Unassembled WGS sequence"/>
</dbReference>
<sequence length="99" mass="11560">ECLANTKKTIHLSKTTLHRRVNGGRSTREAHEDQKWLTIDEERVVIDFAIECANHSFPLSHRRLKEHVDEIARARWGDKFPADGVGKQWTRQFVSDHDE</sequence>
<reference evidence="1" key="1">
    <citation type="submission" date="2023-03" db="EMBL/GenBank/DDBJ databases">
        <title>Massive genome expansion in bonnet fungi (Mycena s.s.) driven by repeated elements and novel gene families across ecological guilds.</title>
        <authorList>
            <consortium name="Lawrence Berkeley National Laboratory"/>
            <person name="Harder C.B."/>
            <person name="Miyauchi S."/>
            <person name="Viragh M."/>
            <person name="Kuo A."/>
            <person name="Thoen E."/>
            <person name="Andreopoulos B."/>
            <person name="Lu D."/>
            <person name="Skrede I."/>
            <person name="Drula E."/>
            <person name="Henrissat B."/>
            <person name="Morin E."/>
            <person name="Kohler A."/>
            <person name="Barry K."/>
            <person name="LaButti K."/>
            <person name="Morin E."/>
            <person name="Salamov A."/>
            <person name="Lipzen A."/>
            <person name="Mereny Z."/>
            <person name="Hegedus B."/>
            <person name="Baldrian P."/>
            <person name="Stursova M."/>
            <person name="Weitz H."/>
            <person name="Taylor A."/>
            <person name="Grigoriev I.V."/>
            <person name="Nagy L.G."/>
            <person name="Martin F."/>
            <person name="Kauserud H."/>
        </authorList>
    </citation>
    <scope>NUCLEOTIDE SEQUENCE</scope>
    <source>
        <strain evidence="1">CBHHK182m</strain>
    </source>
</reference>
<keyword evidence="2" id="KW-1185">Reference proteome</keyword>
<dbReference type="EMBL" id="JARKIB010000065">
    <property type="protein sequence ID" value="KAJ7750640.1"/>
    <property type="molecule type" value="Genomic_DNA"/>
</dbReference>
<evidence type="ECO:0000313" key="1">
    <source>
        <dbReference type="EMBL" id="KAJ7750640.1"/>
    </source>
</evidence>
<accession>A0AAD7N8T7</accession>
<evidence type="ECO:0000313" key="2">
    <source>
        <dbReference type="Proteomes" id="UP001215598"/>
    </source>
</evidence>
<comment type="caution">
    <text evidence="1">The sequence shown here is derived from an EMBL/GenBank/DDBJ whole genome shotgun (WGS) entry which is preliminary data.</text>
</comment>
<name>A0AAD7N8T7_9AGAR</name>